<evidence type="ECO:0000256" key="1">
    <source>
        <dbReference type="ARBA" id="ARBA00008942"/>
    </source>
</evidence>
<evidence type="ECO:0000313" key="5">
    <source>
        <dbReference type="Proteomes" id="UP000288216"/>
    </source>
</evidence>
<dbReference type="GO" id="GO:0031083">
    <property type="term" value="C:BLOC-1 complex"/>
    <property type="evidence" value="ECO:0007669"/>
    <property type="project" value="TreeGrafter"/>
</dbReference>
<dbReference type="PANTHER" id="PTHR31974:SF2">
    <property type="entry name" value="BIOGENESIS OF LYSOSOME-RELATED ORGANELLES COMPLEX 1 SUBUNIT 3"/>
    <property type="match status" value="1"/>
</dbReference>
<dbReference type="OMA" id="RDHPDMH"/>
<feature type="region of interest" description="Disordered" evidence="3">
    <location>
        <begin position="1"/>
        <end position="51"/>
    </location>
</feature>
<sequence>MTSTECRTIIEGEASETDSEEEVYLTSSPPASILQTGTKVPGEASETDDEDEDVATAVPDIQQAMQRGLPPLIVIRDGQSDILTAVEERPALRFRHQGRFGTLLQQKLRESNGRLHQNVEHAVKQMYESATKEIRTATSHLSNSQNGIINASHSIRLILEDLKSVTEKMDIITGCNLLPDIQIPPAAARQAQI</sequence>
<protein>
    <recommendedName>
        <fullName evidence="2">Biogenesis of lysosome-related organelles complex 1 subunit 3</fullName>
    </recommendedName>
</protein>
<dbReference type="PANTHER" id="PTHR31974">
    <property type="entry name" value="BIOGENESIS OF LYSOSOME-RELATED ORGANELLES COMPLEX 1 SUBUNIT 3"/>
    <property type="match status" value="1"/>
</dbReference>
<comment type="caution">
    <text evidence="4">The sequence shown here is derived from an EMBL/GenBank/DDBJ whole genome shotgun (WGS) entry which is preliminary data.</text>
</comment>
<dbReference type="Proteomes" id="UP000288216">
    <property type="component" value="Unassembled WGS sequence"/>
</dbReference>
<accession>A0A401P6J5</accession>
<evidence type="ECO:0000256" key="2">
    <source>
        <dbReference type="ARBA" id="ARBA00019581"/>
    </source>
</evidence>
<feature type="compositionally biased region" description="Acidic residues" evidence="3">
    <location>
        <begin position="13"/>
        <end position="23"/>
    </location>
</feature>
<dbReference type="Pfam" id="PF15753">
    <property type="entry name" value="BLOC1S3"/>
    <property type="match status" value="1"/>
</dbReference>
<proteinExistence type="inferred from homology"/>
<dbReference type="EMBL" id="BFAA01007255">
    <property type="protein sequence ID" value="GCB68738.1"/>
    <property type="molecule type" value="Genomic_DNA"/>
</dbReference>
<keyword evidence="5" id="KW-1185">Reference proteome</keyword>
<dbReference type="AlphaFoldDB" id="A0A401P6J5"/>
<dbReference type="OrthoDB" id="5984572at2759"/>
<gene>
    <name evidence="4" type="ORF">scyTo_0013868</name>
</gene>
<name>A0A401P6J5_SCYTO</name>
<evidence type="ECO:0000313" key="4">
    <source>
        <dbReference type="EMBL" id="GCB68738.1"/>
    </source>
</evidence>
<reference evidence="4 5" key="1">
    <citation type="journal article" date="2018" name="Nat. Ecol. Evol.">
        <title>Shark genomes provide insights into elasmobranch evolution and the origin of vertebrates.</title>
        <authorList>
            <person name="Hara Y"/>
            <person name="Yamaguchi K"/>
            <person name="Onimaru K"/>
            <person name="Kadota M"/>
            <person name="Koyanagi M"/>
            <person name="Keeley SD"/>
            <person name="Tatsumi K"/>
            <person name="Tanaka K"/>
            <person name="Motone F"/>
            <person name="Kageyama Y"/>
            <person name="Nozu R"/>
            <person name="Adachi N"/>
            <person name="Nishimura O"/>
            <person name="Nakagawa R"/>
            <person name="Tanegashima C"/>
            <person name="Kiyatake I"/>
            <person name="Matsumoto R"/>
            <person name="Murakumo K"/>
            <person name="Nishida K"/>
            <person name="Terakita A"/>
            <person name="Kuratani S"/>
            <person name="Sato K"/>
            <person name="Hyodo S Kuraku.S."/>
        </authorList>
    </citation>
    <scope>NUCLEOTIDE SEQUENCE [LARGE SCALE GENOMIC DNA]</scope>
</reference>
<dbReference type="InterPro" id="IPR017245">
    <property type="entry name" value="BLOC-1_complex_su-3"/>
</dbReference>
<organism evidence="4 5">
    <name type="scientific">Scyliorhinus torazame</name>
    <name type="common">Cloudy catshark</name>
    <name type="synonym">Catulus torazame</name>
    <dbReference type="NCBI Taxonomy" id="75743"/>
    <lineage>
        <taxon>Eukaryota</taxon>
        <taxon>Metazoa</taxon>
        <taxon>Chordata</taxon>
        <taxon>Craniata</taxon>
        <taxon>Vertebrata</taxon>
        <taxon>Chondrichthyes</taxon>
        <taxon>Elasmobranchii</taxon>
        <taxon>Galeomorphii</taxon>
        <taxon>Galeoidea</taxon>
        <taxon>Carcharhiniformes</taxon>
        <taxon>Scyliorhinidae</taxon>
        <taxon>Scyliorhinus</taxon>
    </lineage>
</organism>
<dbReference type="STRING" id="75743.A0A401P6J5"/>
<feature type="compositionally biased region" description="Polar residues" evidence="3">
    <location>
        <begin position="25"/>
        <end position="38"/>
    </location>
</feature>
<evidence type="ECO:0000256" key="3">
    <source>
        <dbReference type="SAM" id="MobiDB-lite"/>
    </source>
</evidence>
<comment type="similarity">
    <text evidence="1">Belongs to the BLOC1S3 family.</text>
</comment>